<dbReference type="PANTHER" id="PTHR30461:SF2">
    <property type="entry name" value="SERINE RECOMBINASE PINE-RELATED"/>
    <property type="match status" value="1"/>
</dbReference>
<reference evidence="4" key="1">
    <citation type="journal article" date="2015" name="Nature">
        <title>Complex archaea that bridge the gap between prokaryotes and eukaryotes.</title>
        <authorList>
            <person name="Spang A."/>
            <person name="Saw J.H."/>
            <person name="Jorgensen S.L."/>
            <person name="Zaremba-Niedzwiedzka K."/>
            <person name="Martijn J."/>
            <person name="Lind A.E."/>
            <person name="van Eijk R."/>
            <person name="Schleper C."/>
            <person name="Guy L."/>
            <person name="Ettema T.J."/>
        </authorList>
    </citation>
    <scope>NUCLEOTIDE SEQUENCE</scope>
</reference>
<evidence type="ECO:0000256" key="2">
    <source>
        <dbReference type="ARBA" id="ARBA00023172"/>
    </source>
</evidence>
<proteinExistence type="predicted"/>
<protein>
    <recommendedName>
        <fullName evidence="3">Resolvase/invertase-type recombinase catalytic domain-containing protein</fullName>
    </recommendedName>
</protein>
<feature type="domain" description="Resolvase/invertase-type recombinase catalytic" evidence="3">
    <location>
        <begin position="4"/>
        <end position="149"/>
    </location>
</feature>
<keyword evidence="2" id="KW-0233">DNA recombination</keyword>
<dbReference type="Pfam" id="PF00239">
    <property type="entry name" value="Resolvase"/>
    <property type="match status" value="1"/>
</dbReference>
<dbReference type="PROSITE" id="PS51736">
    <property type="entry name" value="RECOMBINASES_3"/>
    <property type="match status" value="1"/>
</dbReference>
<comment type="caution">
    <text evidence="4">The sequence shown here is derived from an EMBL/GenBank/DDBJ whole genome shotgun (WGS) entry which is preliminary data.</text>
</comment>
<organism evidence="4">
    <name type="scientific">marine sediment metagenome</name>
    <dbReference type="NCBI Taxonomy" id="412755"/>
    <lineage>
        <taxon>unclassified sequences</taxon>
        <taxon>metagenomes</taxon>
        <taxon>ecological metagenomes</taxon>
    </lineage>
</organism>
<dbReference type="SMART" id="SM00857">
    <property type="entry name" value="Resolvase"/>
    <property type="match status" value="1"/>
</dbReference>
<evidence type="ECO:0000313" key="4">
    <source>
        <dbReference type="EMBL" id="KKM73496.1"/>
    </source>
</evidence>
<dbReference type="Gene3D" id="3.40.50.1390">
    <property type="entry name" value="Resolvase, N-terminal catalytic domain"/>
    <property type="match status" value="1"/>
</dbReference>
<dbReference type="InterPro" id="IPR050639">
    <property type="entry name" value="SSR_resolvase"/>
</dbReference>
<dbReference type="EMBL" id="LAZR01009294">
    <property type="protein sequence ID" value="KKM73496.1"/>
    <property type="molecule type" value="Genomic_DNA"/>
</dbReference>
<dbReference type="PANTHER" id="PTHR30461">
    <property type="entry name" value="DNA-INVERTASE FROM LAMBDOID PROPHAGE"/>
    <property type="match status" value="1"/>
</dbReference>
<dbReference type="InterPro" id="IPR006119">
    <property type="entry name" value="Resolv_N"/>
</dbReference>
<accession>A0A0F9KFL3</accession>
<gene>
    <name evidence="4" type="ORF">LCGC14_1409920</name>
</gene>
<dbReference type="GO" id="GO:0000150">
    <property type="term" value="F:DNA strand exchange activity"/>
    <property type="evidence" value="ECO:0007669"/>
    <property type="project" value="InterPro"/>
</dbReference>
<dbReference type="InterPro" id="IPR036162">
    <property type="entry name" value="Resolvase-like_N_sf"/>
</dbReference>
<evidence type="ECO:0000256" key="1">
    <source>
        <dbReference type="ARBA" id="ARBA00023125"/>
    </source>
</evidence>
<dbReference type="InterPro" id="IPR038109">
    <property type="entry name" value="DNA_bind_recomb_sf"/>
</dbReference>
<dbReference type="AlphaFoldDB" id="A0A0F9KFL3"/>
<dbReference type="Gene3D" id="3.90.1750.20">
    <property type="entry name" value="Putative Large Serine Recombinase, Chain B, Domain 2"/>
    <property type="match status" value="1"/>
</dbReference>
<sequence length="242" mass="27277">MTTCAIIYTRFSPRPNATECTSCEKQEERCKAYCASKKYTWTHAFLDRKVSGSILNRPGLQAALAALKPGMVLVVDSSDRLARDMLVNLTIRHEVEKAGATIEYADGSPTESTPEGVLFQNILAAFAAYERDRIRLRTKNGLAKKRKNGERTTGKIPIGWRLDPENEKRLIVDRRERKAIISACEMHANGYSSGNIAHSLDILYDMGCRGKPWSPRTIRKLIKRHAFWAGPYGDRSLEPKYS</sequence>
<dbReference type="GO" id="GO:0003677">
    <property type="term" value="F:DNA binding"/>
    <property type="evidence" value="ECO:0007669"/>
    <property type="project" value="UniProtKB-KW"/>
</dbReference>
<keyword evidence="1" id="KW-0238">DNA-binding</keyword>
<evidence type="ECO:0000259" key="3">
    <source>
        <dbReference type="PROSITE" id="PS51736"/>
    </source>
</evidence>
<dbReference type="SUPFAM" id="SSF53041">
    <property type="entry name" value="Resolvase-like"/>
    <property type="match status" value="1"/>
</dbReference>
<dbReference type="CDD" id="cd00338">
    <property type="entry name" value="Ser_Recombinase"/>
    <property type="match status" value="1"/>
</dbReference>
<name>A0A0F9KFL3_9ZZZZ</name>